<evidence type="ECO:0000313" key="3">
    <source>
        <dbReference type="EMBL" id="KAJ7350419.1"/>
    </source>
</evidence>
<feature type="compositionally biased region" description="Acidic residues" evidence="1">
    <location>
        <begin position="640"/>
        <end position="650"/>
    </location>
</feature>
<feature type="compositionally biased region" description="Polar residues" evidence="1">
    <location>
        <begin position="63"/>
        <end position="75"/>
    </location>
</feature>
<protein>
    <recommendedName>
        <fullName evidence="2">BRCT domain-containing protein</fullName>
    </recommendedName>
</protein>
<dbReference type="SUPFAM" id="SSF52113">
    <property type="entry name" value="BRCT domain"/>
    <property type="match status" value="1"/>
</dbReference>
<comment type="caution">
    <text evidence="3">The sequence shown here is derived from an EMBL/GenBank/DDBJ whole genome shotgun (WGS) entry which is preliminary data.</text>
</comment>
<dbReference type="InterPro" id="IPR036420">
    <property type="entry name" value="BRCT_dom_sf"/>
</dbReference>
<accession>A0AAD7A678</accession>
<dbReference type="EMBL" id="JARIHO010000014">
    <property type="protein sequence ID" value="KAJ7350419.1"/>
    <property type="molecule type" value="Genomic_DNA"/>
</dbReference>
<dbReference type="Proteomes" id="UP001218218">
    <property type="component" value="Unassembled WGS sequence"/>
</dbReference>
<feature type="compositionally biased region" description="Low complexity" evidence="1">
    <location>
        <begin position="922"/>
        <end position="933"/>
    </location>
</feature>
<gene>
    <name evidence="3" type="ORF">DFH08DRAFT_935305</name>
</gene>
<feature type="compositionally biased region" description="Low complexity" evidence="1">
    <location>
        <begin position="983"/>
        <end position="1001"/>
    </location>
</feature>
<dbReference type="Gene3D" id="3.40.50.10190">
    <property type="entry name" value="BRCT domain"/>
    <property type="match status" value="1"/>
</dbReference>
<feature type="compositionally biased region" description="Basic and acidic residues" evidence="1">
    <location>
        <begin position="951"/>
        <end position="971"/>
    </location>
</feature>
<proteinExistence type="predicted"/>
<dbReference type="InterPro" id="IPR001357">
    <property type="entry name" value="BRCT_dom"/>
</dbReference>
<feature type="compositionally biased region" description="Polar residues" evidence="1">
    <location>
        <begin position="850"/>
        <end position="861"/>
    </location>
</feature>
<feature type="compositionally biased region" description="Low complexity" evidence="1">
    <location>
        <begin position="596"/>
        <end position="609"/>
    </location>
</feature>
<sequence length="1406" mass="147049">MEPVDPAKRVTRSQLPLPDSHLSLNRSPLKDARIAQRNYMHPQDSTPQDADTDDDEILLSPGKNRQFNPPNSKRSASPPPNDEYTDSTAPHDGRELKRLKRDIEENDKLTKQRDPEPEGSDIENTNTNIRTTAAPFHTRNLSDSVLGSSNKSFKPRSSSKQTPKGKGRARSVPVFPVLDLSNPPVTPWHRRARSRSPSKERDSPKLQITFTSLASIPDEGSMPPPPPLSGAPLAAPSTSPAPPIPPPAILEPPSTPPVSTRYPTVFATPMSPLTPLPETPRPFQSRPNLDGFPRTIGWGAGVADVQQIEGLPAVSEASSLFPLISATDLAPPPADDAQAASAVEPPVPSEATQLRDTAEVTKPAKAPVQSRLPRPSSVMAPPPVPVASTSNSNATIKKSGGKASSALMGPPPVPVPSNSNSSSTSTSAVPPKNAFNVMMASSARGVAAKGKGKVKDKEKAKAKAAKPVASSSSSSSTAPPKPLAVPAASSSTSAVASSSKVLAKAPALKEKGKGKGKEKEKAQEKPKEDSNKKASVKAKMRPREKPKPLPLPILVRLPESDGERTGTPTAASRPETPTTVAPAVVEKALPVPRRFSSPLSELSDLSDLSELADDEPAQEDAPAVVVVAPPQRFSSPLTNIDDESEADPLVDDALQPPVSSSPDIFLSPAAGPQLELPTVSASATTQDEDEAGADADVSMVSAAELPVQSTPSRDVVMDSAEKSIPPADVSMSGGELEAVGAKLPAGGKPKSRVGKPRAPAPLPVPADRVTRSTSLKRKEVEGGALTQKKLFSFGVGPITAGGNPVKKQKMSSEHQASSQASPSKIPLPSPSKRTSFSVSDSAVAGRASPTKGSSFAESTKASAARASLTKTPAKNKPVSAAAAPSGGGSPSPTKNKLVRASSLFTARPPPSFTRAFTAPDGSTSSLQTLASALEKLRMPPPERPNTSLGFSKDDSDKILADSTRSTDERKIGLGRPSGGLQRASTVASIGSSSSTSSVAGDSADRSTKAAAPAPLKPALVQRPLSAFMGAKGTAGGTSKLVVGTGGIMRGVGAGSAMRGGPSIFGTGRVRSAPKVSRNPGLPSVIGSPVKGGGAAGNQDGDDTMLEEELMPAVNEPTEKDATTERVTSPRGVTFDFSGVLQFEESKKGKQKERLPEEWRQNASRRASMALQDLSKSVSLPPRPVMGPPETSLDRVGVRSSSSSYPSSSSSDLSSTEGMRRSTRIAKGAPDDDVAVSESTPTIQPLTILKGCIVFVDIISDIGDDSARSFITDMLKSLGARVLGSVGQTCTHIVYKNGLRSTYNRYKALSDPKPHVVGMEWVVQSAEKRNHEDETPYLIDMDDMNTTAVKRRKSMLPRLMSGSMNDDSVDGDYSFEGSSSSMIMDDELGHLAPLERARLRKAGALGV</sequence>
<feature type="compositionally biased region" description="Low complexity" evidence="1">
    <location>
        <begin position="821"/>
        <end position="832"/>
    </location>
</feature>
<feature type="compositionally biased region" description="Low complexity" evidence="1">
    <location>
        <begin position="440"/>
        <end position="449"/>
    </location>
</feature>
<name>A0AAD7A678_9AGAR</name>
<feature type="compositionally biased region" description="Low complexity" evidence="1">
    <location>
        <begin position="619"/>
        <end position="631"/>
    </location>
</feature>
<feature type="compositionally biased region" description="Basic and acidic residues" evidence="1">
    <location>
        <begin position="507"/>
        <end position="532"/>
    </location>
</feature>
<organism evidence="3 4">
    <name type="scientific">Mycena albidolilacea</name>
    <dbReference type="NCBI Taxonomy" id="1033008"/>
    <lineage>
        <taxon>Eukaryota</taxon>
        <taxon>Fungi</taxon>
        <taxon>Dikarya</taxon>
        <taxon>Basidiomycota</taxon>
        <taxon>Agaricomycotina</taxon>
        <taxon>Agaricomycetes</taxon>
        <taxon>Agaricomycetidae</taxon>
        <taxon>Agaricales</taxon>
        <taxon>Marasmiineae</taxon>
        <taxon>Mycenaceae</taxon>
        <taxon>Mycena</taxon>
    </lineage>
</organism>
<evidence type="ECO:0000256" key="1">
    <source>
        <dbReference type="SAM" id="MobiDB-lite"/>
    </source>
</evidence>
<feature type="region of interest" description="Disordered" evidence="1">
    <location>
        <begin position="741"/>
        <end position="1011"/>
    </location>
</feature>
<dbReference type="PROSITE" id="PS50172">
    <property type="entry name" value="BRCT"/>
    <property type="match status" value="1"/>
</dbReference>
<feature type="region of interest" description="Disordered" evidence="1">
    <location>
        <begin position="328"/>
        <end position="695"/>
    </location>
</feature>
<feature type="compositionally biased region" description="Polar residues" evidence="1">
    <location>
        <begin position="122"/>
        <end position="131"/>
    </location>
</feature>
<feature type="compositionally biased region" description="Low complexity" evidence="1">
    <location>
        <begin position="148"/>
        <end position="160"/>
    </location>
</feature>
<feature type="compositionally biased region" description="Basic and acidic residues" evidence="1">
    <location>
        <begin position="89"/>
        <end position="116"/>
    </location>
</feature>
<dbReference type="CDD" id="cd17716">
    <property type="entry name" value="BRCT_microcephalin_rpt1"/>
    <property type="match status" value="1"/>
</dbReference>
<feature type="compositionally biased region" description="Acidic residues" evidence="1">
    <location>
        <begin position="1099"/>
        <end position="1109"/>
    </location>
</feature>
<dbReference type="Pfam" id="PF00533">
    <property type="entry name" value="BRCT"/>
    <property type="match status" value="1"/>
</dbReference>
<feature type="domain" description="BRCT" evidence="2">
    <location>
        <begin position="1243"/>
        <end position="1338"/>
    </location>
</feature>
<feature type="compositionally biased region" description="Basic and acidic residues" evidence="1">
    <location>
        <begin position="1143"/>
        <end position="1159"/>
    </location>
</feature>
<feature type="compositionally biased region" description="Low complexity" evidence="1">
    <location>
        <begin position="465"/>
        <end position="506"/>
    </location>
</feature>
<feature type="compositionally biased region" description="Low complexity" evidence="1">
    <location>
        <begin position="1199"/>
        <end position="1214"/>
    </location>
</feature>
<feature type="region of interest" description="Disordered" evidence="1">
    <location>
        <begin position="1"/>
        <end position="292"/>
    </location>
</feature>
<feature type="compositionally biased region" description="Polar residues" evidence="1">
    <location>
        <begin position="566"/>
        <end position="579"/>
    </location>
</feature>
<evidence type="ECO:0000313" key="4">
    <source>
        <dbReference type="Proteomes" id="UP001218218"/>
    </source>
</evidence>
<feature type="region of interest" description="Disordered" evidence="1">
    <location>
        <begin position="1067"/>
        <end position="1220"/>
    </location>
</feature>
<dbReference type="SMART" id="SM00292">
    <property type="entry name" value="BRCT"/>
    <property type="match status" value="1"/>
</dbReference>
<evidence type="ECO:0000259" key="2">
    <source>
        <dbReference type="PROSITE" id="PS50172"/>
    </source>
</evidence>
<feature type="compositionally biased region" description="Low complexity" evidence="1">
    <location>
        <begin position="416"/>
        <end position="431"/>
    </location>
</feature>
<feature type="compositionally biased region" description="Pro residues" evidence="1">
    <location>
        <begin position="239"/>
        <end position="256"/>
    </location>
</feature>
<keyword evidence="4" id="KW-1185">Reference proteome</keyword>
<reference evidence="3" key="1">
    <citation type="submission" date="2023-03" db="EMBL/GenBank/DDBJ databases">
        <title>Massive genome expansion in bonnet fungi (Mycena s.s.) driven by repeated elements and novel gene families across ecological guilds.</title>
        <authorList>
            <consortium name="Lawrence Berkeley National Laboratory"/>
            <person name="Harder C.B."/>
            <person name="Miyauchi S."/>
            <person name="Viragh M."/>
            <person name="Kuo A."/>
            <person name="Thoen E."/>
            <person name="Andreopoulos B."/>
            <person name="Lu D."/>
            <person name="Skrede I."/>
            <person name="Drula E."/>
            <person name="Henrissat B."/>
            <person name="Morin E."/>
            <person name="Kohler A."/>
            <person name="Barry K."/>
            <person name="LaButti K."/>
            <person name="Morin E."/>
            <person name="Salamov A."/>
            <person name="Lipzen A."/>
            <person name="Mereny Z."/>
            <person name="Hegedus B."/>
            <person name="Baldrian P."/>
            <person name="Stursova M."/>
            <person name="Weitz H."/>
            <person name="Taylor A."/>
            <person name="Grigoriev I.V."/>
            <person name="Nagy L.G."/>
            <person name="Martin F."/>
            <person name="Kauserud H."/>
        </authorList>
    </citation>
    <scope>NUCLEOTIDE SEQUENCE</scope>
    <source>
        <strain evidence="3">CBHHK002</strain>
    </source>
</reference>